<evidence type="ECO:0000259" key="6">
    <source>
        <dbReference type="Pfam" id="PF04542"/>
    </source>
</evidence>
<dbReference type="InterPro" id="IPR014284">
    <property type="entry name" value="RNA_pol_sigma-70_dom"/>
</dbReference>
<keyword evidence="4" id="KW-0731">Sigma factor</keyword>
<dbReference type="NCBIfam" id="NF006089">
    <property type="entry name" value="PRK08241.1"/>
    <property type="match status" value="1"/>
</dbReference>
<proteinExistence type="inferred from homology"/>
<dbReference type="Gene3D" id="1.10.10.10">
    <property type="entry name" value="Winged helix-like DNA-binding domain superfamily/Winged helix DNA-binding domain"/>
    <property type="match status" value="1"/>
</dbReference>
<protein>
    <submittedName>
        <fullName evidence="9">RNA polymerase subunit sigma-70</fullName>
    </submittedName>
</protein>
<dbReference type="InterPro" id="IPR037401">
    <property type="entry name" value="SnoaL-like"/>
</dbReference>
<dbReference type="InterPro" id="IPR013324">
    <property type="entry name" value="RNA_pol_sigma_r3/r4-like"/>
</dbReference>
<dbReference type="PANTHER" id="PTHR43133">
    <property type="entry name" value="RNA POLYMERASE ECF-TYPE SIGMA FACTO"/>
    <property type="match status" value="1"/>
</dbReference>
<dbReference type="InterPro" id="IPR036388">
    <property type="entry name" value="WH-like_DNA-bd_sf"/>
</dbReference>
<dbReference type="NCBIfam" id="TIGR02960">
    <property type="entry name" value="SigX5"/>
    <property type="match status" value="1"/>
</dbReference>
<evidence type="ECO:0000256" key="1">
    <source>
        <dbReference type="ARBA" id="ARBA00010641"/>
    </source>
</evidence>
<evidence type="ECO:0000256" key="5">
    <source>
        <dbReference type="ARBA" id="ARBA00023163"/>
    </source>
</evidence>
<dbReference type="SUPFAM" id="SSF88659">
    <property type="entry name" value="Sigma3 and sigma4 domains of RNA polymerase sigma factors"/>
    <property type="match status" value="1"/>
</dbReference>
<dbReference type="SUPFAM" id="SSF88946">
    <property type="entry name" value="Sigma2 domain of RNA polymerase sigma factors"/>
    <property type="match status" value="1"/>
</dbReference>
<feature type="domain" description="RNA polymerase sigma factor 70 region 4 type 2" evidence="7">
    <location>
        <begin position="146"/>
        <end position="197"/>
    </location>
</feature>
<name>A0ABP9NV06_9PSEU</name>
<keyword evidence="5" id="KW-0804">Transcription</keyword>
<dbReference type="RefSeq" id="WP_345609919.1">
    <property type="nucleotide sequence ID" value="NZ_BAABJO010000029.1"/>
</dbReference>
<sequence>MTFDARAGLTVMTAATDPISAAVAAAQAGDQAAFAALAEPHRRELHVHCYRMLGSFTDAEDMVQETLLRAWRRRETYAGRSTFRAWLYRIATNACLDHLERHPRHPGSVGEVTWLQPFPDRLLEQAAPPDAEPDAAVVARETIELAFLVAVQHLPPRQRAVLMLRDVLGWSAAESAAVLGASVASVNSALQRARATLREHLPRRRSDWSPAGPSEEERSVLRRFVDACERADMPALASLLREDAVFSMPPQPEVTRGRDAIVDLWGPALDPSEFGELLLVPAWLNRQPAAANYLRRPGHQDFRALAVDVLRVEDGMITDVVSFEHTAAFPVFDLLGLPAAR</sequence>
<dbReference type="Proteomes" id="UP001500804">
    <property type="component" value="Unassembled WGS sequence"/>
</dbReference>
<evidence type="ECO:0000259" key="8">
    <source>
        <dbReference type="Pfam" id="PF12680"/>
    </source>
</evidence>
<dbReference type="Pfam" id="PF12680">
    <property type="entry name" value="SnoaL_2"/>
    <property type="match status" value="1"/>
</dbReference>
<gene>
    <name evidence="9" type="ORF">GCM10023320_62280</name>
</gene>
<dbReference type="InterPro" id="IPR014305">
    <property type="entry name" value="RNA_pol_sigma-G_actinobac"/>
</dbReference>
<comment type="subunit">
    <text evidence="2">Interacts transiently with the RNA polymerase catalytic core formed by RpoA, RpoB, RpoC and RpoZ (2 alpha, 1 beta, 1 beta' and 1 omega subunit) to form the RNA polymerase holoenzyme that can initiate transcription.</text>
</comment>
<dbReference type="CDD" id="cd06171">
    <property type="entry name" value="Sigma70_r4"/>
    <property type="match status" value="1"/>
</dbReference>
<dbReference type="Gene3D" id="1.10.1740.10">
    <property type="match status" value="1"/>
</dbReference>
<dbReference type="SUPFAM" id="SSF54427">
    <property type="entry name" value="NTF2-like"/>
    <property type="match status" value="1"/>
</dbReference>
<comment type="similarity">
    <text evidence="1">Belongs to the sigma-70 factor family. ECF subfamily.</text>
</comment>
<evidence type="ECO:0000313" key="9">
    <source>
        <dbReference type="EMBL" id="GAA5134456.1"/>
    </source>
</evidence>
<dbReference type="NCBIfam" id="TIGR02937">
    <property type="entry name" value="sigma70-ECF"/>
    <property type="match status" value="1"/>
</dbReference>
<keyword evidence="10" id="KW-1185">Reference proteome</keyword>
<evidence type="ECO:0000256" key="2">
    <source>
        <dbReference type="ARBA" id="ARBA00011344"/>
    </source>
</evidence>
<dbReference type="Pfam" id="PF08281">
    <property type="entry name" value="Sigma70_r4_2"/>
    <property type="match status" value="1"/>
</dbReference>
<dbReference type="InterPro" id="IPR013325">
    <property type="entry name" value="RNA_pol_sigma_r2"/>
</dbReference>
<accession>A0ABP9NV06</accession>
<feature type="domain" description="SnoaL-like" evidence="8">
    <location>
        <begin position="221"/>
        <end position="319"/>
    </location>
</feature>
<keyword evidence="3" id="KW-0805">Transcription regulation</keyword>
<dbReference type="InterPro" id="IPR039425">
    <property type="entry name" value="RNA_pol_sigma-70-like"/>
</dbReference>
<evidence type="ECO:0000256" key="4">
    <source>
        <dbReference type="ARBA" id="ARBA00023082"/>
    </source>
</evidence>
<dbReference type="Gene3D" id="3.10.450.50">
    <property type="match status" value="1"/>
</dbReference>
<dbReference type="InterPro" id="IPR032710">
    <property type="entry name" value="NTF2-like_dom_sf"/>
</dbReference>
<evidence type="ECO:0000256" key="3">
    <source>
        <dbReference type="ARBA" id="ARBA00023015"/>
    </source>
</evidence>
<feature type="domain" description="RNA polymerase sigma-70 region 2" evidence="6">
    <location>
        <begin position="37"/>
        <end position="102"/>
    </location>
</feature>
<dbReference type="Pfam" id="PF04542">
    <property type="entry name" value="Sigma70_r2"/>
    <property type="match status" value="1"/>
</dbReference>
<reference evidence="10" key="1">
    <citation type="journal article" date="2019" name="Int. J. Syst. Evol. Microbiol.">
        <title>The Global Catalogue of Microorganisms (GCM) 10K type strain sequencing project: providing services to taxonomists for standard genome sequencing and annotation.</title>
        <authorList>
            <consortium name="The Broad Institute Genomics Platform"/>
            <consortium name="The Broad Institute Genome Sequencing Center for Infectious Disease"/>
            <person name="Wu L."/>
            <person name="Ma J."/>
        </authorList>
    </citation>
    <scope>NUCLEOTIDE SEQUENCE [LARGE SCALE GENOMIC DNA]</scope>
    <source>
        <strain evidence="10">JCM 18302</strain>
    </source>
</reference>
<comment type="caution">
    <text evidence="9">The sequence shown here is derived from an EMBL/GenBank/DDBJ whole genome shotgun (WGS) entry which is preliminary data.</text>
</comment>
<evidence type="ECO:0000259" key="7">
    <source>
        <dbReference type="Pfam" id="PF08281"/>
    </source>
</evidence>
<evidence type="ECO:0000313" key="10">
    <source>
        <dbReference type="Proteomes" id="UP001500804"/>
    </source>
</evidence>
<dbReference type="EMBL" id="BAABJO010000029">
    <property type="protein sequence ID" value="GAA5134456.1"/>
    <property type="molecule type" value="Genomic_DNA"/>
</dbReference>
<organism evidence="9 10">
    <name type="scientific">Pseudonocardia adelaidensis</name>
    <dbReference type="NCBI Taxonomy" id="648754"/>
    <lineage>
        <taxon>Bacteria</taxon>
        <taxon>Bacillati</taxon>
        <taxon>Actinomycetota</taxon>
        <taxon>Actinomycetes</taxon>
        <taxon>Pseudonocardiales</taxon>
        <taxon>Pseudonocardiaceae</taxon>
        <taxon>Pseudonocardia</taxon>
    </lineage>
</organism>
<dbReference type="PANTHER" id="PTHR43133:SF65">
    <property type="entry name" value="ECF RNA POLYMERASE SIGMA FACTOR SIGG"/>
    <property type="match status" value="1"/>
</dbReference>
<dbReference type="InterPro" id="IPR013249">
    <property type="entry name" value="RNA_pol_sigma70_r4_t2"/>
</dbReference>
<dbReference type="InterPro" id="IPR007627">
    <property type="entry name" value="RNA_pol_sigma70_r2"/>
</dbReference>